<evidence type="ECO:0000313" key="3">
    <source>
        <dbReference type="Proteomes" id="UP000217076"/>
    </source>
</evidence>
<feature type="transmembrane region" description="Helical" evidence="1">
    <location>
        <begin position="226"/>
        <end position="255"/>
    </location>
</feature>
<sequence>MIHQPTEAGASGLEDRLPGQSLYPTIRTVGVEQSARWLAAGWHDLKRNPLLSLGHGGVFFLLSAVVTGGALMVGQGGMILPLISGFMIVAPVLVVGLYEISRRQESGAPLDLDALTRAMQASLPRLAGVGLGLSLLLLVWLEAALIVFALFYGGDTPPLDQFVSQVLAAPQAPLFLLVGTLVGGALAGLAFALSVVSLPLLVEREVSALEAMGLSLAATWRNRRVLVGWAAMIALTTAVGLLTAYVGLIVLLPLLGHASWHAYRDLLAPPP</sequence>
<name>A0A1G7UCU4_9PROT</name>
<dbReference type="Pfam" id="PF09955">
    <property type="entry name" value="DUF2189"/>
    <property type="match status" value="1"/>
</dbReference>
<dbReference type="Proteomes" id="UP000217076">
    <property type="component" value="Unassembled WGS sequence"/>
</dbReference>
<organism evidence="2 3">
    <name type="scientific">Roseospirillum parvum</name>
    <dbReference type="NCBI Taxonomy" id="83401"/>
    <lineage>
        <taxon>Bacteria</taxon>
        <taxon>Pseudomonadati</taxon>
        <taxon>Pseudomonadota</taxon>
        <taxon>Alphaproteobacteria</taxon>
        <taxon>Rhodospirillales</taxon>
        <taxon>Rhodospirillaceae</taxon>
        <taxon>Roseospirillum</taxon>
    </lineage>
</organism>
<keyword evidence="1" id="KW-0472">Membrane</keyword>
<keyword evidence="1" id="KW-0812">Transmembrane</keyword>
<protein>
    <submittedName>
        <fullName evidence="2">Uncharacterized membrane protein</fullName>
    </submittedName>
</protein>
<proteinExistence type="predicted"/>
<gene>
    <name evidence="2" type="ORF">SAMN05421742_101288</name>
</gene>
<feature type="transmembrane region" description="Helical" evidence="1">
    <location>
        <begin position="126"/>
        <end position="152"/>
    </location>
</feature>
<evidence type="ECO:0000313" key="2">
    <source>
        <dbReference type="EMBL" id="SDG45274.1"/>
    </source>
</evidence>
<dbReference type="STRING" id="83401.SAMN05421742_101288"/>
<keyword evidence="3" id="KW-1185">Reference proteome</keyword>
<keyword evidence="1" id="KW-1133">Transmembrane helix</keyword>
<feature type="transmembrane region" description="Helical" evidence="1">
    <location>
        <begin position="78"/>
        <end position="98"/>
    </location>
</feature>
<dbReference type="OrthoDB" id="9809543at2"/>
<reference evidence="3" key="1">
    <citation type="submission" date="2016-10" db="EMBL/GenBank/DDBJ databases">
        <authorList>
            <person name="Varghese N."/>
            <person name="Submissions S."/>
        </authorList>
    </citation>
    <scope>NUCLEOTIDE SEQUENCE [LARGE SCALE GENOMIC DNA]</scope>
    <source>
        <strain evidence="3">930I</strain>
    </source>
</reference>
<evidence type="ECO:0000256" key="1">
    <source>
        <dbReference type="SAM" id="Phobius"/>
    </source>
</evidence>
<dbReference type="InterPro" id="IPR018692">
    <property type="entry name" value="DUF2189"/>
</dbReference>
<dbReference type="RefSeq" id="WP_092614239.1">
    <property type="nucleotide sequence ID" value="NZ_FNCV01000001.1"/>
</dbReference>
<dbReference type="EMBL" id="FNCV01000001">
    <property type="protein sequence ID" value="SDG45274.1"/>
    <property type="molecule type" value="Genomic_DNA"/>
</dbReference>
<dbReference type="AlphaFoldDB" id="A0A1G7UCU4"/>
<feature type="transmembrane region" description="Helical" evidence="1">
    <location>
        <begin position="172"/>
        <end position="202"/>
    </location>
</feature>
<feature type="transmembrane region" description="Helical" evidence="1">
    <location>
        <begin position="50"/>
        <end position="72"/>
    </location>
</feature>
<accession>A0A1G7UCU4</accession>